<proteinExistence type="predicted"/>
<name>A0A9N7YQZ4_PLEPL</name>
<organism evidence="2 3">
    <name type="scientific">Pleuronectes platessa</name>
    <name type="common">European plaice</name>
    <dbReference type="NCBI Taxonomy" id="8262"/>
    <lineage>
        <taxon>Eukaryota</taxon>
        <taxon>Metazoa</taxon>
        <taxon>Chordata</taxon>
        <taxon>Craniata</taxon>
        <taxon>Vertebrata</taxon>
        <taxon>Euteleostomi</taxon>
        <taxon>Actinopterygii</taxon>
        <taxon>Neopterygii</taxon>
        <taxon>Teleostei</taxon>
        <taxon>Neoteleostei</taxon>
        <taxon>Acanthomorphata</taxon>
        <taxon>Carangaria</taxon>
        <taxon>Pleuronectiformes</taxon>
        <taxon>Pleuronectoidei</taxon>
        <taxon>Pleuronectidae</taxon>
        <taxon>Pleuronectes</taxon>
    </lineage>
</organism>
<feature type="compositionally biased region" description="Low complexity" evidence="1">
    <location>
        <begin position="87"/>
        <end position="96"/>
    </location>
</feature>
<dbReference type="Proteomes" id="UP001153269">
    <property type="component" value="Unassembled WGS sequence"/>
</dbReference>
<feature type="compositionally biased region" description="Basic and acidic residues" evidence="1">
    <location>
        <begin position="72"/>
        <end position="86"/>
    </location>
</feature>
<keyword evidence="3" id="KW-1185">Reference proteome</keyword>
<feature type="region of interest" description="Disordered" evidence="1">
    <location>
        <begin position="71"/>
        <end position="122"/>
    </location>
</feature>
<reference evidence="2" key="1">
    <citation type="submission" date="2020-03" db="EMBL/GenBank/DDBJ databases">
        <authorList>
            <person name="Weist P."/>
        </authorList>
    </citation>
    <scope>NUCLEOTIDE SEQUENCE</scope>
</reference>
<evidence type="ECO:0000313" key="2">
    <source>
        <dbReference type="EMBL" id="CAB1433489.1"/>
    </source>
</evidence>
<comment type="caution">
    <text evidence="2">The sequence shown here is derived from an EMBL/GenBank/DDBJ whole genome shotgun (WGS) entry which is preliminary data.</text>
</comment>
<protein>
    <submittedName>
        <fullName evidence="2">Uncharacterized protein</fullName>
    </submittedName>
</protein>
<gene>
    <name evidence="2" type="ORF">PLEPLA_LOCUS21580</name>
</gene>
<dbReference type="AlphaFoldDB" id="A0A9N7YQZ4"/>
<evidence type="ECO:0000313" key="3">
    <source>
        <dbReference type="Proteomes" id="UP001153269"/>
    </source>
</evidence>
<evidence type="ECO:0000256" key="1">
    <source>
        <dbReference type="SAM" id="MobiDB-lite"/>
    </source>
</evidence>
<sequence length="122" mass="13602">MQRLTTDRDFLPTMSRQHVPLLQSARSGFRSQFYRSPLESAVHSIGIGITSRRRACPSPTRRCRCRMRRRAVGKDRFAVGQRDDSGRVSSPSRGSPQATARRGETSVRAPSALERSACSHSS</sequence>
<dbReference type="EMBL" id="CADEAL010001560">
    <property type="protein sequence ID" value="CAB1433489.1"/>
    <property type="molecule type" value="Genomic_DNA"/>
</dbReference>
<accession>A0A9N7YQZ4</accession>